<keyword evidence="9 13" id="KW-0675">Receptor</keyword>
<evidence type="ECO:0000256" key="12">
    <source>
        <dbReference type="ARBA" id="ARBA00025736"/>
    </source>
</evidence>
<dbReference type="GO" id="GO:0006935">
    <property type="term" value="P:chemotaxis"/>
    <property type="evidence" value="ECO:0007669"/>
    <property type="project" value="UniProtKB-KW"/>
</dbReference>
<evidence type="ECO:0000256" key="5">
    <source>
        <dbReference type="ARBA" id="ARBA00022989"/>
    </source>
</evidence>
<keyword evidence="4 13" id="KW-0812">Transmembrane</keyword>
<evidence type="ECO:0000256" key="9">
    <source>
        <dbReference type="ARBA" id="ARBA00023170"/>
    </source>
</evidence>
<comment type="similarity">
    <text evidence="13">Belongs to the G-protein coupled receptor 1 family.</text>
</comment>
<evidence type="ECO:0000256" key="11">
    <source>
        <dbReference type="ARBA" id="ARBA00023224"/>
    </source>
</evidence>
<evidence type="ECO:0000256" key="3">
    <source>
        <dbReference type="ARBA" id="ARBA00022500"/>
    </source>
</evidence>
<dbReference type="InterPro" id="IPR017452">
    <property type="entry name" value="GPCR_Rhodpsn_7TM"/>
</dbReference>
<feature type="transmembrane region" description="Helical" evidence="14">
    <location>
        <begin position="36"/>
        <end position="62"/>
    </location>
</feature>
<evidence type="ECO:0000256" key="13">
    <source>
        <dbReference type="RuleBase" id="RU000688"/>
    </source>
</evidence>
<evidence type="ECO:0000256" key="7">
    <source>
        <dbReference type="ARBA" id="ARBA00023136"/>
    </source>
</evidence>
<dbReference type="EMBL" id="JAATIS010000094">
    <property type="protein sequence ID" value="KAG2471258.1"/>
    <property type="molecule type" value="Genomic_DNA"/>
</dbReference>
<dbReference type="GO" id="GO:0006954">
    <property type="term" value="P:inflammatory response"/>
    <property type="evidence" value="ECO:0007669"/>
    <property type="project" value="TreeGrafter"/>
</dbReference>
<dbReference type="SUPFAM" id="SSF81321">
    <property type="entry name" value="Family A G protein-coupled receptor-like"/>
    <property type="match status" value="1"/>
</dbReference>
<evidence type="ECO:0000259" key="15">
    <source>
        <dbReference type="PROSITE" id="PS50262"/>
    </source>
</evidence>
<keyword evidence="7 14" id="KW-0472">Membrane</keyword>
<keyword evidence="6 13" id="KW-0297">G-protein coupled receptor</keyword>
<dbReference type="CDD" id="cd14974">
    <property type="entry name" value="7tmA_Anaphylatoxin_R-like"/>
    <property type="match status" value="1"/>
</dbReference>
<reference evidence="16 17" key="1">
    <citation type="journal article" date="2021" name="Cell">
        <title>Tracing the genetic footprints of vertebrate landing in non-teleost ray-finned fishes.</title>
        <authorList>
            <person name="Bi X."/>
            <person name="Wang K."/>
            <person name="Yang L."/>
            <person name="Pan H."/>
            <person name="Jiang H."/>
            <person name="Wei Q."/>
            <person name="Fang M."/>
            <person name="Yu H."/>
            <person name="Zhu C."/>
            <person name="Cai Y."/>
            <person name="He Y."/>
            <person name="Gan X."/>
            <person name="Zeng H."/>
            <person name="Yu D."/>
            <person name="Zhu Y."/>
            <person name="Jiang H."/>
            <person name="Qiu Q."/>
            <person name="Yang H."/>
            <person name="Zhang Y.E."/>
            <person name="Wang W."/>
            <person name="Zhu M."/>
            <person name="He S."/>
            <person name="Zhang G."/>
        </authorList>
    </citation>
    <scope>NUCLEOTIDE SEQUENCE [LARGE SCALE GENOMIC DNA]</scope>
    <source>
        <strain evidence="16">Bchr_013</strain>
    </source>
</reference>
<evidence type="ECO:0000313" key="17">
    <source>
        <dbReference type="Proteomes" id="UP000886611"/>
    </source>
</evidence>
<evidence type="ECO:0000313" key="16">
    <source>
        <dbReference type="EMBL" id="KAG2471258.1"/>
    </source>
</evidence>
<comment type="caution">
    <text evidence="16">The sequence shown here is derived from an EMBL/GenBank/DDBJ whole genome shotgun (WGS) entry which is preliminary data.</text>
</comment>
<feature type="transmembrane region" description="Helical" evidence="14">
    <location>
        <begin position="74"/>
        <end position="98"/>
    </location>
</feature>
<dbReference type="InterPro" id="IPR000276">
    <property type="entry name" value="GPCR_Rhodpsn"/>
</dbReference>
<dbReference type="PRINTS" id="PR00237">
    <property type="entry name" value="GPCRRHODOPSN"/>
</dbReference>
<dbReference type="GO" id="GO:0004875">
    <property type="term" value="F:complement receptor activity"/>
    <property type="evidence" value="ECO:0007669"/>
    <property type="project" value="TreeGrafter"/>
</dbReference>
<dbReference type="InterPro" id="IPR000826">
    <property type="entry name" value="Formyl_rcpt-rel"/>
</dbReference>
<dbReference type="GO" id="GO:0005886">
    <property type="term" value="C:plasma membrane"/>
    <property type="evidence" value="ECO:0007669"/>
    <property type="project" value="UniProtKB-SubCell"/>
</dbReference>
<keyword evidence="17" id="KW-1185">Reference proteome</keyword>
<dbReference type="OrthoDB" id="6117944at2759"/>
<evidence type="ECO:0000256" key="14">
    <source>
        <dbReference type="SAM" id="Phobius"/>
    </source>
</evidence>
<feature type="transmembrane region" description="Helical" evidence="14">
    <location>
        <begin position="203"/>
        <end position="229"/>
    </location>
</feature>
<dbReference type="Proteomes" id="UP000886611">
    <property type="component" value="Unassembled WGS sequence"/>
</dbReference>
<evidence type="ECO:0000256" key="2">
    <source>
        <dbReference type="ARBA" id="ARBA00022475"/>
    </source>
</evidence>
<keyword evidence="3" id="KW-0145">Chemotaxis</keyword>
<keyword evidence="10" id="KW-0325">Glycoprotein</keyword>
<feature type="transmembrane region" description="Helical" evidence="14">
    <location>
        <begin position="152"/>
        <end position="172"/>
    </location>
</feature>
<dbReference type="PANTHER" id="PTHR24225:SF0">
    <property type="entry name" value="N-FORMYL PEPTIDE RECEPTOR 2"/>
    <property type="match status" value="1"/>
</dbReference>
<accession>A0A8X7XMR6</accession>
<feature type="non-terminal residue" evidence="16">
    <location>
        <position position="347"/>
    </location>
</feature>
<dbReference type="PANTHER" id="PTHR24225">
    <property type="entry name" value="CHEMOTACTIC RECEPTOR"/>
    <property type="match status" value="1"/>
</dbReference>
<dbReference type="PROSITE" id="PS50262">
    <property type="entry name" value="G_PROTEIN_RECEP_F1_2"/>
    <property type="match status" value="1"/>
</dbReference>
<keyword evidence="5 14" id="KW-1133">Transmembrane helix</keyword>
<gene>
    <name evidence="16" type="primary">Cmlkr1_1</name>
    <name evidence="16" type="ORF">GTO96_0005545</name>
</gene>
<keyword evidence="11 13" id="KW-0807">Transducer</keyword>
<dbReference type="Pfam" id="PF00001">
    <property type="entry name" value="7tm_1"/>
    <property type="match status" value="1"/>
</dbReference>
<feature type="transmembrane region" description="Helical" evidence="14">
    <location>
        <begin position="241"/>
        <end position="258"/>
    </location>
</feature>
<dbReference type="GO" id="GO:0007204">
    <property type="term" value="P:positive regulation of cytosolic calcium ion concentration"/>
    <property type="evidence" value="ECO:0007669"/>
    <property type="project" value="TreeGrafter"/>
</dbReference>
<proteinExistence type="inferred from homology"/>
<dbReference type="FunFam" id="1.20.1070.10:FF:000034">
    <property type="entry name" value="G-protein coupled receptor 1"/>
    <property type="match status" value="1"/>
</dbReference>
<protein>
    <submittedName>
        <fullName evidence="16">CML1 protein</fullName>
    </submittedName>
</protein>
<dbReference type="GO" id="GO:0007200">
    <property type="term" value="P:phospholipase C-activating G protein-coupled receptor signaling pathway"/>
    <property type="evidence" value="ECO:0007669"/>
    <property type="project" value="TreeGrafter"/>
</dbReference>
<dbReference type="Gene3D" id="1.20.1070.10">
    <property type="entry name" value="Rhodopsin 7-helix transmembrane proteins"/>
    <property type="match status" value="1"/>
</dbReference>
<dbReference type="PRINTS" id="PR00526">
    <property type="entry name" value="FMETLEUPHER"/>
</dbReference>
<sequence length="347" mass="39845">MSDYDDAYNDTSYENYSHYDEMGTVHNLPLVKVDQFSIIVAVLYTIIFLLGVSGNILVIWIAGFKMKRTVNTTWFLSLAAADFLFCLFIPFNAAYMASGHWHFGLALCKLISFVMFINMFSSIFTLAIISIDRFISVIFPVWAQNYRAPKTAFVVVVVIWCVSFLLSIPSLVFRQTISKREKISCFNNYGENKQKEKNMMIVLMIRFTCGFVIPFLLITFCYVVIIFKLKKNHIAKSSKPFKIMGAIICSFFVCWVPYHIFTIIEIDHPKYNMNILNIGMQCSVLLASSNSFLNPLLYVFMGKDFKHKLRLSIISKMENAMSEDTHTTNRKFSKVTLSSYDKASTAI</sequence>
<evidence type="ECO:0000256" key="6">
    <source>
        <dbReference type="ARBA" id="ARBA00023040"/>
    </source>
</evidence>
<comment type="subcellular location">
    <subcellularLocation>
        <location evidence="1">Cell membrane</location>
        <topology evidence="1">Multi-pass membrane protein</topology>
    </subcellularLocation>
</comment>
<name>A0A8X7XMR6_POLSE</name>
<comment type="similarity">
    <text evidence="12">Belongs to the chemokine-like receptor (CMKLR) family.</text>
</comment>
<feature type="non-terminal residue" evidence="16">
    <location>
        <position position="1"/>
    </location>
</feature>
<dbReference type="GO" id="GO:0004930">
    <property type="term" value="F:G protein-coupled receptor activity"/>
    <property type="evidence" value="ECO:0007669"/>
    <property type="project" value="UniProtKB-KW"/>
</dbReference>
<keyword evidence="8" id="KW-1015">Disulfide bond</keyword>
<dbReference type="AlphaFoldDB" id="A0A8X7XMR6"/>
<feature type="domain" description="G-protein coupled receptors family 1 profile" evidence="15">
    <location>
        <begin position="54"/>
        <end position="298"/>
    </location>
</feature>
<keyword evidence="2" id="KW-1003">Cell membrane</keyword>
<evidence type="ECO:0000256" key="10">
    <source>
        <dbReference type="ARBA" id="ARBA00023180"/>
    </source>
</evidence>
<evidence type="ECO:0000256" key="1">
    <source>
        <dbReference type="ARBA" id="ARBA00004651"/>
    </source>
</evidence>
<organism evidence="16 17">
    <name type="scientific">Polypterus senegalus</name>
    <name type="common">Senegal bichir</name>
    <dbReference type="NCBI Taxonomy" id="55291"/>
    <lineage>
        <taxon>Eukaryota</taxon>
        <taxon>Metazoa</taxon>
        <taxon>Chordata</taxon>
        <taxon>Craniata</taxon>
        <taxon>Vertebrata</taxon>
        <taxon>Euteleostomi</taxon>
        <taxon>Actinopterygii</taxon>
        <taxon>Polypteriformes</taxon>
        <taxon>Polypteridae</taxon>
        <taxon>Polypterus</taxon>
    </lineage>
</organism>
<feature type="transmembrane region" description="Helical" evidence="14">
    <location>
        <begin position="110"/>
        <end position="131"/>
    </location>
</feature>
<evidence type="ECO:0000256" key="8">
    <source>
        <dbReference type="ARBA" id="ARBA00023157"/>
    </source>
</evidence>
<dbReference type="PROSITE" id="PS00237">
    <property type="entry name" value="G_PROTEIN_RECEP_F1_1"/>
    <property type="match status" value="1"/>
</dbReference>
<feature type="transmembrane region" description="Helical" evidence="14">
    <location>
        <begin position="278"/>
        <end position="300"/>
    </location>
</feature>
<evidence type="ECO:0000256" key="4">
    <source>
        <dbReference type="ARBA" id="ARBA00022692"/>
    </source>
</evidence>